<dbReference type="SMART" id="SM01016">
    <property type="entry name" value="Arg_tRNA_synt_N"/>
    <property type="match status" value="1"/>
</dbReference>
<keyword evidence="8" id="KW-0963">Cytoplasm</keyword>
<dbReference type="SMART" id="SM00836">
    <property type="entry name" value="DALR_1"/>
    <property type="match status" value="1"/>
</dbReference>
<dbReference type="GO" id="GO:0005524">
    <property type="term" value="F:ATP binding"/>
    <property type="evidence" value="ECO:0007669"/>
    <property type="project" value="UniProtKB-UniRule"/>
</dbReference>
<evidence type="ECO:0000256" key="1">
    <source>
        <dbReference type="ARBA" id="ARBA00005594"/>
    </source>
</evidence>
<comment type="catalytic activity">
    <reaction evidence="7 8">
        <text>tRNA(Arg) + L-arginine + ATP = L-arginyl-tRNA(Arg) + AMP + diphosphate</text>
        <dbReference type="Rhea" id="RHEA:20301"/>
        <dbReference type="Rhea" id="RHEA-COMP:9658"/>
        <dbReference type="Rhea" id="RHEA-COMP:9673"/>
        <dbReference type="ChEBI" id="CHEBI:30616"/>
        <dbReference type="ChEBI" id="CHEBI:32682"/>
        <dbReference type="ChEBI" id="CHEBI:33019"/>
        <dbReference type="ChEBI" id="CHEBI:78442"/>
        <dbReference type="ChEBI" id="CHEBI:78513"/>
        <dbReference type="ChEBI" id="CHEBI:456215"/>
        <dbReference type="EC" id="6.1.1.19"/>
    </reaction>
</comment>
<accession>A0A662Z5I6</accession>
<dbReference type="InterPro" id="IPR001278">
    <property type="entry name" value="Arg-tRNA-ligase"/>
</dbReference>
<dbReference type="InterPro" id="IPR005148">
    <property type="entry name" value="Arg-tRNA-synth_N"/>
</dbReference>
<dbReference type="GO" id="GO:0005737">
    <property type="term" value="C:cytoplasm"/>
    <property type="evidence" value="ECO:0007669"/>
    <property type="project" value="UniProtKB-SubCell"/>
</dbReference>
<feature type="domain" description="DALR anticodon binding" evidence="10">
    <location>
        <begin position="442"/>
        <end position="552"/>
    </location>
</feature>
<dbReference type="PRINTS" id="PR01038">
    <property type="entry name" value="TRNASYNTHARG"/>
</dbReference>
<dbReference type="Pfam" id="PF00750">
    <property type="entry name" value="tRNA-synt_1d"/>
    <property type="match status" value="1"/>
</dbReference>
<dbReference type="InterPro" id="IPR036695">
    <property type="entry name" value="Arg-tRNA-synth_N_sf"/>
</dbReference>
<dbReference type="Gene3D" id="3.30.1360.70">
    <property type="entry name" value="Arginyl tRNA synthetase N-terminal domain"/>
    <property type="match status" value="1"/>
</dbReference>
<evidence type="ECO:0000256" key="6">
    <source>
        <dbReference type="ARBA" id="ARBA00023146"/>
    </source>
</evidence>
<keyword evidence="5 8" id="KW-0648">Protein biosynthesis</keyword>
<keyword evidence="13" id="KW-1185">Reference proteome</keyword>
<dbReference type="PANTHER" id="PTHR11956">
    <property type="entry name" value="ARGINYL-TRNA SYNTHETASE"/>
    <property type="match status" value="1"/>
</dbReference>
<evidence type="ECO:0000256" key="4">
    <source>
        <dbReference type="ARBA" id="ARBA00022840"/>
    </source>
</evidence>
<evidence type="ECO:0000256" key="5">
    <source>
        <dbReference type="ARBA" id="ARBA00022917"/>
    </source>
</evidence>
<dbReference type="SUPFAM" id="SSF52374">
    <property type="entry name" value="Nucleotidylyl transferase"/>
    <property type="match status" value="1"/>
</dbReference>
<evidence type="ECO:0000313" key="12">
    <source>
        <dbReference type="EMBL" id="SEV91935.1"/>
    </source>
</evidence>
<dbReference type="RefSeq" id="WP_091474086.1">
    <property type="nucleotide sequence ID" value="NZ_FOIT01000002.1"/>
</dbReference>
<dbReference type="EC" id="6.1.1.19" evidence="8"/>
<dbReference type="PANTHER" id="PTHR11956:SF5">
    <property type="entry name" value="ARGININE--TRNA LIGASE, CYTOPLASMIC"/>
    <property type="match status" value="1"/>
</dbReference>
<reference evidence="12 13" key="1">
    <citation type="submission" date="2016-10" db="EMBL/GenBank/DDBJ databases">
        <authorList>
            <person name="Varghese N."/>
            <person name="Submissions S."/>
        </authorList>
    </citation>
    <scope>NUCLEOTIDE SEQUENCE [LARGE SCALE GENOMIC DNA]</scope>
    <source>
        <strain evidence="12 13">IBRC-M10081</strain>
    </source>
</reference>
<dbReference type="Gene3D" id="3.40.50.620">
    <property type="entry name" value="HUPs"/>
    <property type="match status" value="1"/>
</dbReference>
<evidence type="ECO:0000256" key="3">
    <source>
        <dbReference type="ARBA" id="ARBA00022741"/>
    </source>
</evidence>
<dbReference type="GO" id="GO:0004814">
    <property type="term" value="F:arginine-tRNA ligase activity"/>
    <property type="evidence" value="ECO:0007669"/>
    <property type="project" value="UniProtKB-UniRule"/>
</dbReference>
<keyword evidence="2 8" id="KW-0436">Ligase</keyword>
<evidence type="ECO:0000259" key="10">
    <source>
        <dbReference type="SMART" id="SM00836"/>
    </source>
</evidence>
<feature type="short sequence motif" description="'HIGH' region" evidence="8">
    <location>
        <begin position="118"/>
        <end position="128"/>
    </location>
</feature>
<feature type="domain" description="Arginyl tRNA synthetase N-terminal" evidence="11">
    <location>
        <begin position="3"/>
        <end position="82"/>
    </location>
</feature>
<keyword evidence="6 8" id="KW-0030">Aminoacyl-tRNA synthetase</keyword>
<dbReference type="HAMAP" id="MF_00123">
    <property type="entry name" value="Arg_tRNA_synth"/>
    <property type="match status" value="1"/>
</dbReference>
<comment type="subunit">
    <text evidence="8">Monomer.</text>
</comment>
<evidence type="ECO:0000256" key="2">
    <source>
        <dbReference type="ARBA" id="ARBA00022598"/>
    </source>
</evidence>
<dbReference type="SUPFAM" id="SSF55190">
    <property type="entry name" value="Arginyl-tRNA synthetase (ArgRS), N-terminal 'additional' domain"/>
    <property type="match status" value="1"/>
</dbReference>
<dbReference type="InterPro" id="IPR035684">
    <property type="entry name" value="ArgRS_core"/>
</dbReference>
<comment type="similarity">
    <text evidence="1 8 9">Belongs to the class-I aminoacyl-tRNA synthetase family.</text>
</comment>
<dbReference type="Proteomes" id="UP000243605">
    <property type="component" value="Unassembled WGS sequence"/>
</dbReference>
<dbReference type="FunFam" id="3.40.50.620:FF:000116">
    <property type="entry name" value="Arginine--tRNA ligase"/>
    <property type="match status" value="1"/>
</dbReference>
<dbReference type="InterPro" id="IPR014729">
    <property type="entry name" value="Rossmann-like_a/b/a_fold"/>
</dbReference>
<dbReference type="Pfam" id="PF03485">
    <property type="entry name" value="Arg_tRNA_synt_N"/>
    <property type="match status" value="1"/>
</dbReference>
<dbReference type="InterPro" id="IPR009080">
    <property type="entry name" value="tRNAsynth_Ia_anticodon-bd"/>
</dbReference>
<evidence type="ECO:0000313" key="13">
    <source>
        <dbReference type="Proteomes" id="UP000243605"/>
    </source>
</evidence>
<organism evidence="12 13">
    <name type="scientific">Aliicoccus persicus</name>
    <dbReference type="NCBI Taxonomy" id="930138"/>
    <lineage>
        <taxon>Bacteria</taxon>
        <taxon>Bacillati</taxon>
        <taxon>Bacillota</taxon>
        <taxon>Bacilli</taxon>
        <taxon>Bacillales</taxon>
        <taxon>Staphylococcaceae</taxon>
        <taxon>Aliicoccus</taxon>
    </lineage>
</organism>
<keyword evidence="3 8" id="KW-0547">Nucleotide-binding</keyword>
<evidence type="ECO:0000256" key="8">
    <source>
        <dbReference type="HAMAP-Rule" id="MF_00123"/>
    </source>
</evidence>
<gene>
    <name evidence="8" type="primary">argS</name>
    <name evidence="12" type="ORF">SAMN05192557_0768</name>
</gene>
<dbReference type="Gene3D" id="1.10.730.10">
    <property type="entry name" value="Isoleucyl-tRNA Synthetase, Domain 1"/>
    <property type="match status" value="1"/>
</dbReference>
<name>A0A662Z5I6_9STAP</name>
<dbReference type="SUPFAM" id="SSF47323">
    <property type="entry name" value="Anticodon-binding domain of a subclass of class I aminoacyl-tRNA synthetases"/>
    <property type="match status" value="1"/>
</dbReference>
<protein>
    <recommendedName>
        <fullName evidence="8">Arginine--tRNA ligase</fullName>
        <ecNumber evidence="8">6.1.1.19</ecNumber>
    </recommendedName>
    <alternativeName>
        <fullName evidence="8">Arginyl-tRNA synthetase</fullName>
        <shortName evidence="8">ArgRS</shortName>
    </alternativeName>
</protein>
<evidence type="ECO:0000259" key="11">
    <source>
        <dbReference type="SMART" id="SM01016"/>
    </source>
</evidence>
<dbReference type="EMBL" id="FOIT01000002">
    <property type="protein sequence ID" value="SEV91935.1"/>
    <property type="molecule type" value="Genomic_DNA"/>
</dbReference>
<evidence type="ECO:0000256" key="7">
    <source>
        <dbReference type="ARBA" id="ARBA00049339"/>
    </source>
</evidence>
<sequence>MKDIIANELYQILKEHMTLEEILETIEVPADTSHGDFAFPTFKLAKIIRQAPPKIAENIAEQIDSPIIDEVKVIGGFLNFHLAHAAVAKSMLKEIAKNDFGMSTSLQDETFVIDFSSPNIAKPFSMGHFRATILGDALQKILKQNSAEVIGINHLGDWGTQFGKLIVAYQMWGDEDAVRANPIPELFKLYVRINAEEKDNPTLADKGREAFSKLEQGDTEMHDLWSWFRSVSLVAFGVLYERLNIHFDVIQGEAFYNDALEHVNQLLEEKELLEFDDGAYIVPLEDLPPALIKKRDGSSLYITRDVAAVLYRKQNYNPDHILYVVGHEQSVHFNQLREVIKKMDIDVDIEHVAFGLILKDGRKMSTRRGQVLLLEDIIDEVKQRVLEVMEEKGTAIQDKDQVAETLAIGALKYHDLKPDRNNSYSFNIDDMISFEGDTAVYINYTNARIQSILKKREQVISLDNFIYEESMWPLINHLSTFPSVVEDAAKKYSPSLIARYVMQLCRHFNPYYGNTRIVSSVNVDSQMFLLDLVSKNIVETFRLLGIEVVDAM</sequence>
<dbReference type="InterPro" id="IPR008909">
    <property type="entry name" value="DALR_anticod-bd"/>
</dbReference>
<proteinExistence type="inferred from homology"/>
<dbReference type="OrthoDB" id="9805987at2"/>
<comment type="subcellular location">
    <subcellularLocation>
        <location evidence="8">Cytoplasm</location>
    </subcellularLocation>
</comment>
<dbReference type="AlphaFoldDB" id="A0A662Z5I6"/>
<keyword evidence="4 8" id="KW-0067">ATP-binding</keyword>
<dbReference type="GO" id="GO:0006420">
    <property type="term" value="P:arginyl-tRNA aminoacylation"/>
    <property type="evidence" value="ECO:0007669"/>
    <property type="project" value="UniProtKB-UniRule"/>
</dbReference>
<evidence type="ECO:0000256" key="9">
    <source>
        <dbReference type="RuleBase" id="RU363038"/>
    </source>
</evidence>
<dbReference type="Pfam" id="PF05746">
    <property type="entry name" value="DALR_1"/>
    <property type="match status" value="1"/>
</dbReference>
<dbReference type="NCBIfam" id="TIGR00456">
    <property type="entry name" value="argS"/>
    <property type="match status" value="1"/>
</dbReference>